<name>A0A2T1HYM0_9HYPH</name>
<evidence type="ECO:0000256" key="1">
    <source>
        <dbReference type="SAM" id="SignalP"/>
    </source>
</evidence>
<dbReference type="AlphaFoldDB" id="A0A2T1HYM0"/>
<accession>A0A2T1HYM0</accession>
<evidence type="ECO:0008006" key="4">
    <source>
        <dbReference type="Google" id="ProtNLM"/>
    </source>
</evidence>
<dbReference type="PROSITE" id="PS51257">
    <property type="entry name" value="PROKAR_LIPOPROTEIN"/>
    <property type="match status" value="1"/>
</dbReference>
<gene>
    <name evidence="2" type="ORF">SLNSH_02435</name>
</gene>
<comment type="caution">
    <text evidence="2">The sequence shown here is derived from an EMBL/GenBank/DDBJ whole genome shotgun (WGS) entry which is preliminary data.</text>
</comment>
<evidence type="ECO:0000313" key="2">
    <source>
        <dbReference type="EMBL" id="PSC06678.1"/>
    </source>
</evidence>
<sequence length="87" mass="9551">MKSFIVLGAAAVLVSACAAPPIVSEPLIALNGEFRGPVVADRGVPISARYEGYCEHRPRRWDHGWYRAYTPAPCVTVVRHATVRALY</sequence>
<reference evidence="3" key="1">
    <citation type="submission" date="2018-03" db="EMBL/GenBank/DDBJ databases">
        <authorList>
            <person name="Sun L."/>
            <person name="Liu H."/>
            <person name="Chen W."/>
            <person name="Huang K."/>
            <person name="Liu W."/>
            <person name="Gao X."/>
        </authorList>
    </citation>
    <scope>NUCLEOTIDE SEQUENCE [LARGE SCALE GENOMIC DNA]</scope>
    <source>
        <strain evidence="3">SH9</strain>
    </source>
</reference>
<protein>
    <recommendedName>
        <fullName evidence="4">Lipoprotein</fullName>
    </recommendedName>
</protein>
<organism evidence="2 3">
    <name type="scientific">Alsobacter soli</name>
    <dbReference type="NCBI Taxonomy" id="2109933"/>
    <lineage>
        <taxon>Bacteria</taxon>
        <taxon>Pseudomonadati</taxon>
        <taxon>Pseudomonadota</taxon>
        <taxon>Alphaproteobacteria</taxon>
        <taxon>Hyphomicrobiales</taxon>
        <taxon>Alsobacteraceae</taxon>
        <taxon>Alsobacter</taxon>
    </lineage>
</organism>
<feature type="signal peptide" evidence="1">
    <location>
        <begin position="1"/>
        <end position="18"/>
    </location>
</feature>
<dbReference type="Proteomes" id="UP000239772">
    <property type="component" value="Unassembled WGS sequence"/>
</dbReference>
<dbReference type="EMBL" id="PVZS01000002">
    <property type="protein sequence ID" value="PSC06678.1"/>
    <property type="molecule type" value="Genomic_DNA"/>
</dbReference>
<keyword evidence="1" id="KW-0732">Signal</keyword>
<keyword evidence="3" id="KW-1185">Reference proteome</keyword>
<proteinExistence type="predicted"/>
<feature type="chain" id="PRO_5015424032" description="Lipoprotein" evidence="1">
    <location>
        <begin position="19"/>
        <end position="87"/>
    </location>
</feature>
<evidence type="ECO:0000313" key="3">
    <source>
        <dbReference type="Proteomes" id="UP000239772"/>
    </source>
</evidence>
<dbReference type="RefSeq" id="WP_106335057.1">
    <property type="nucleotide sequence ID" value="NZ_PVZS01000002.1"/>
</dbReference>